<dbReference type="GO" id="GO:0046872">
    <property type="term" value="F:metal ion binding"/>
    <property type="evidence" value="ECO:0007669"/>
    <property type="project" value="UniProtKB-KW"/>
</dbReference>
<dbReference type="GO" id="GO:0005829">
    <property type="term" value="C:cytosol"/>
    <property type="evidence" value="ECO:0007669"/>
    <property type="project" value="TreeGrafter"/>
</dbReference>
<dbReference type="NCBIfam" id="TIGR02152">
    <property type="entry name" value="D_ribokin_bact"/>
    <property type="match status" value="1"/>
</dbReference>
<evidence type="ECO:0000256" key="6">
    <source>
        <dbReference type="ARBA" id="ARBA00022723"/>
    </source>
</evidence>
<comment type="pathway">
    <text evidence="13">Carbohydrate metabolism; D-ribose degradation; D-ribose 5-phosphate from beta-D-ribopyranose: step 2/2.</text>
</comment>
<feature type="binding site" evidence="13">
    <location>
        <position position="289"/>
    </location>
    <ligand>
        <name>K(+)</name>
        <dbReference type="ChEBI" id="CHEBI:29103"/>
    </ligand>
</feature>
<dbReference type="PROSITE" id="PS00583">
    <property type="entry name" value="PFKB_KINASES_1"/>
    <property type="match status" value="1"/>
</dbReference>
<evidence type="ECO:0000313" key="16">
    <source>
        <dbReference type="Proteomes" id="UP000030700"/>
    </source>
</evidence>
<evidence type="ECO:0000256" key="3">
    <source>
        <dbReference type="ARBA" id="ARBA00016943"/>
    </source>
</evidence>
<name>A0A081BPB1_9BACT</name>
<feature type="binding site" evidence="13">
    <location>
        <position position="284"/>
    </location>
    <ligand>
        <name>K(+)</name>
        <dbReference type="ChEBI" id="CHEBI:29103"/>
    </ligand>
</feature>
<comment type="similarity">
    <text evidence="1">Belongs to the carbohydrate kinase pfkB family.</text>
</comment>
<keyword evidence="16" id="KW-1185">Reference proteome</keyword>
<feature type="binding site" evidence="13">
    <location>
        <position position="248"/>
    </location>
    <ligand>
        <name>K(+)</name>
        <dbReference type="ChEBI" id="CHEBI:29103"/>
    </ligand>
</feature>
<keyword evidence="11 13" id="KW-0630">Potassium</keyword>
<evidence type="ECO:0000256" key="5">
    <source>
        <dbReference type="ARBA" id="ARBA00022679"/>
    </source>
</evidence>
<evidence type="ECO:0000256" key="7">
    <source>
        <dbReference type="ARBA" id="ARBA00022741"/>
    </source>
</evidence>
<keyword evidence="7 13" id="KW-0547">Nucleotide-binding</keyword>
<comment type="subcellular location">
    <subcellularLocation>
        <location evidence="13">Cytoplasm</location>
    </subcellularLocation>
</comment>
<feature type="binding site" evidence="13">
    <location>
        <position position="254"/>
    </location>
    <ligand>
        <name>substrate</name>
    </ligand>
</feature>
<accession>A0A081BPB1</accession>
<feature type="active site" description="Proton acceptor" evidence="13">
    <location>
        <position position="254"/>
    </location>
</feature>
<evidence type="ECO:0000256" key="2">
    <source>
        <dbReference type="ARBA" id="ARBA00012035"/>
    </source>
</evidence>
<dbReference type="PRINTS" id="PR00990">
    <property type="entry name" value="RIBOKINASE"/>
</dbReference>
<feature type="binding site" evidence="13">
    <location>
        <position position="250"/>
    </location>
    <ligand>
        <name>K(+)</name>
        <dbReference type="ChEBI" id="CHEBI:29103"/>
    </ligand>
</feature>
<evidence type="ECO:0000256" key="9">
    <source>
        <dbReference type="ARBA" id="ARBA00022840"/>
    </source>
</evidence>
<dbReference type="AlphaFoldDB" id="A0A081BPB1"/>
<dbReference type="FunFam" id="3.40.1190.20:FF:000012">
    <property type="entry name" value="Ribokinase"/>
    <property type="match status" value="1"/>
</dbReference>
<comment type="similarity">
    <text evidence="13">Belongs to the carbohydrate kinase PfkB family. Ribokinase subfamily.</text>
</comment>
<dbReference type="GO" id="GO:0005524">
    <property type="term" value="F:ATP binding"/>
    <property type="evidence" value="ECO:0007669"/>
    <property type="project" value="UniProtKB-UniRule"/>
</dbReference>
<dbReference type="InterPro" id="IPR002139">
    <property type="entry name" value="Ribo/fructo_kinase"/>
</dbReference>
<evidence type="ECO:0000256" key="1">
    <source>
        <dbReference type="ARBA" id="ARBA00005380"/>
    </source>
</evidence>
<feature type="domain" description="Carbohydrate kinase PfkB" evidence="14">
    <location>
        <begin position="3"/>
        <end position="297"/>
    </location>
</feature>
<dbReference type="EC" id="2.7.1.15" evidence="2 13"/>
<dbReference type="STRING" id="1499966.U14_03478"/>
<dbReference type="InterPro" id="IPR002173">
    <property type="entry name" value="Carboh/pur_kinase_PfkB_CS"/>
</dbReference>
<evidence type="ECO:0000313" key="15">
    <source>
        <dbReference type="EMBL" id="GAK52227.1"/>
    </source>
</evidence>
<evidence type="ECO:0000256" key="11">
    <source>
        <dbReference type="ARBA" id="ARBA00022958"/>
    </source>
</evidence>
<feature type="binding site" evidence="13">
    <location>
        <begin position="40"/>
        <end position="44"/>
    </location>
    <ligand>
        <name>substrate</name>
    </ligand>
</feature>
<feature type="binding site" evidence="13">
    <location>
        <position position="186"/>
    </location>
    <ligand>
        <name>ATP</name>
        <dbReference type="ChEBI" id="CHEBI:30616"/>
    </ligand>
</feature>
<dbReference type="InterPro" id="IPR029056">
    <property type="entry name" value="Ribokinase-like"/>
</dbReference>
<feature type="binding site" evidence="13">
    <location>
        <position position="141"/>
    </location>
    <ligand>
        <name>substrate</name>
    </ligand>
</feature>
<comment type="subunit">
    <text evidence="13">Homodimer.</text>
</comment>
<dbReference type="Gene3D" id="3.40.1190.20">
    <property type="match status" value="1"/>
</dbReference>
<comment type="caution">
    <text evidence="13">Lacks conserved residue(s) required for the propagation of feature annotation.</text>
</comment>
<protein>
    <recommendedName>
        <fullName evidence="3 13">Ribokinase</fullName>
        <shortName evidence="13">RK</shortName>
        <ecNumber evidence="2 13">2.7.1.15</ecNumber>
    </recommendedName>
</protein>
<evidence type="ECO:0000256" key="4">
    <source>
        <dbReference type="ARBA" id="ARBA00022490"/>
    </source>
</evidence>
<dbReference type="InterPro" id="IPR011877">
    <property type="entry name" value="Ribokinase"/>
</dbReference>
<keyword evidence="8 13" id="KW-0418">Kinase</keyword>
<evidence type="ECO:0000256" key="8">
    <source>
        <dbReference type="ARBA" id="ARBA00022777"/>
    </source>
</evidence>
<comment type="activity regulation">
    <text evidence="13">Activated by a monovalent cation that binds near, but not in, the active site. The most likely occupant of the site in vivo is potassium. Ion binding induces a conformational change that may alter substrate affinity.</text>
</comment>
<feature type="binding site" evidence="13">
    <location>
        <position position="287"/>
    </location>
    <ligand>
        <name>K(+)</name>
        <dbReference type="ChEBI" id="CHEBI:29103"/>
    </ligand>
</feature>
<keyword evidence="5 13" id="KW-0808">Transferase</keyword>
<keyword evidence="4 13" id="KW-0963">Cytoplasm</keyword>
<keyword evidence="9 13" id="KW-0067">ATP-binding</keyword>
<dbReference type="SUPFAM" id="SSF53613">
    <property type="entry name" value="Ribokinase-like"/>
    <property type="match status" value="1"/>
</dbReference>
<feature type="binding site" evidence="13">
    <location>
        <position position="293"/>
    </location>
    <ligand>
        <name>K(+)</name>
        <dbReference type="ChEBI" id="CHEBI:29103"/>
    </ligand>
</feature>
<organism evidence="15">
    <name type="scientific">Candidatus Moduliflexus flocculans</name>
    <dbReference type="NCBI Taxonomy" id="1499966"/>
    <lineage>
        <taxon>Bacteria</taxon>
        <taxon>Candidatus Moduliflexota</taxon>
        <taxon>Candidatus Moduliflexia</taxon>
        <taxon>Candidatus Moduliflexales</taxon>
        <taxon>Candidatus Moduliflexaceae</taxon>
    </lineage>
</organism>
<dbReference type="GO" id="GO:0019303">
    <property type="term" value="P:D-ribose catabolic process"/>
    <property type="evidence" value="ECO:0007669"/>
    <property type="project" value="UniProtKB-UniRule"/>
</dbReference>
<gene>
    <name evidence="13" type="primary">rbsK</name>
    <name evidence="15" type="ORF">U14_03478</name>
</gene>
<dbReference type="PANTHER" id="PTHR10584:SF166">
    <property type="entry name" value="RIBOKINASE"/>
    <property type="match status" value="1"/>
</dbReference>
<reference evidence="15" key="1">
    <citation type="journal article" date="2015" name="PeerJ">
        <title>First genomic representation of candidate bacterial phylum KSB3 points to enhanced environmental sensing as a trigger of wastewater bulking.</title>
        <authorList>
            <person name="Sekiguchi Y."/>
            <person name="Ohashi A."/>
            <person name="Parks D.H."/>
            <person name="Yamauchi T."/>
            <person name="Tyson G.W."/>
            <person name="Hugenholtz P."/>
        </authorList>
    </citation>
    <scope>NUCLEOTIDE SEQUENCE [LARGE SCALE GENOMIC DNA]</scope>
</reference>
<dbReference type="Pfam" id="PF00294">
    <property type="entry name" value="PfkB"/>
    <property type="match status" value="1"/>
</dbReference>
<dbReference type="InterPro" id="IPR011611">
    <property type="entry name" value="PfkB_dom"/>
</dbReference>
<keyword evidence="6 13" id="KW-0479">Metal-binding</keyword>
<dbReference type="CDD" id="cd01174">
    <property type="entry name" value="ribokinase"/>
    <property type="match status" value="1"/>
</dbReference>
<dbReference type="HAMAP" id="MF_01987">
    <property type="entry name" value="Ribokinase"/>
    <property type="match status" value="1"/>
</dbReference>
<dbReference type="PANTHER" id="PTHR10584">
    <property type="entry name" value="SUGAR KINASE"/>
    <property type="match status" value="1"/>
</dbReference>
<sequence>MKKHLVVVGSINMDLVVRTPRMPLPGETLLGSDFHTIPGGKGANQTVAVARQGAAVKMIGCVGNDDFGQAQWRCLNAEGIDLSLLQVDAQQATGIAVIMIDQNGQNSIIVSPGANSAVSVAQINAAKETIAQAAMLICQLEVPIESVIQAIELAHHCQTPTLLNPAPASRELPPALFEKVTYLILNETEAEILTGESVSDVMSAKTAAMRLRDAGAQTVILTLGAHGAVVAYDGELYHEPALSVKAVDTTAAGDTFVGCFAAAISEGLAVPDAVRLATHASAISVTKLGAQPSIPTRQEVEQFIAQRRD</sequence>
<keyword evidence="12 13" id="KW-0119">Carbohydrate metabolism</keyword>
<dbReference type="Proteomes" id="UP000030700">
    <property type="component" value="Unassembled WGS sequence"/>
</dbReference>
<proteinExistence type="inferred from homology"/>
<feature type="binding site" evidence="13">
    <location>
        <begin position="12"/>
        <end position="14"/>
    </location>
    <ligand>
        <name>substrate</name>
    </ligand>
</feature>
<evidence type="ECO:0000256" key="13">
    <source>
        <dbReference type="HAMAP-Rule" id="MF_01987"/>
    </source>
</evidence>
<evidence type="ECO:0000256" key="12">
    <source>
        <dbReference type="ARBA" id="ARBA00023277"/>
    </source>
</evidence>
<evidence type="ECO:0000256" key="10">
    <source>
        <dbReference type="ARBA" id="ARBA00022842"/>
    </source>
</evidence>
<comment type="catalytic activity">
    <reaction evidence="13">
        <text>D-ribose + ATP = D-ribose 5-phosphate + ADP + H(+)</text>
        <dbReference type="Rhea" id="RHEA:13697"/>
        <dbReference type="ChEBI" id="CHEBI:15378"/>
        <dbReference type="ChEBI" id="CHEBI:30616"/>
        <dbReference type="ChEBI" id="CHEBI:47013"/>
        <dbReference type="ChEBI" id="CHEBI:78346"/>
        <dbReference type="ChEBI" id="CHEBI:456216"/>
        <dbReference type="EC" id="2.7.1.15"/>
    </reaction>
</comment>
<dbReference type="EMBL" id="DF820458">
    <property type="protein sequence ID" value="GAK52227.1"/>
    <property type="molecule type" value="Genomic_DNA"/>
</dbReference>
<dbReference type="UniPathway" id="UPA00916">
    <property type="reaction ID" value="UER00889"/>
</dbReference>
<feature type="binding site" evidence="13">
    <location>
        <begin position="222"/>
        <end position="227"/>
    </location>
    <ligand>
        <name>ATP</name>
        <dbReference type="ChEBI" id="CHEBI:30616"/>
    </ligand>
</feature>
<keyword evidence="10 13" id="KW-0460">Magnesium</keyword>
<evidence type="ECO:0000259" key="14">
    <source>
        <dbReference type="Pfam" id="PF00294"/>
    </source>
</evidence>
<dbReference type="HOGENOM" id="CLU_027634_2_0_0"/>
<feature type="binding site" evidence="13">
    <location>
        <begin position="253"/>
        <end position="254"/>
    </location>
    <ligand>
        <name>ATP</name>
        <dbReference type="ChEBI" id="CHEBI:30616"/>
    </ligand>
</feature>
<comment type="cofactor">
    <cofactor evidence="13">
        <name>Mg(2+)</name>
        <dbReference type="ChEBI" id="CHEBI:18420"/>
    </cofactor>
    <text evidence="13">Requires a divalent cation, most likely magnesium in vivo, as an electrophilic catalyst to aid phosphoryl group transfer. It is the chelate of the metal and the nucleotide that is the actual substrate.</text>
</comment>
<comment type="function">
    <text evidence="13">Catalyzes the phosphorylation of ribose at O-5 in a reaction requiring ATP and magnesium. The resulting D-ribose-5-phosphate can then be used either for sythesis of nucleotides, histidine, and tryptophan, or as a component of the pentose phosphate pathway.</text>
</comment>
<dbReference type="GO" id="GO:0004747">
    <property type="term" value="F:ribokinase activity"/>
    <property type="evidence" value="ECO:0007669"/>
    <property type="project" value="UniProtKB-UniRule"/>
</dbReference>